<comment type="caution">
    <text evidence="2">The sequence shown here is derived from an EMBL/GenBank/DDBJ whole genome shotgun (WGS) entry which is preliminary data.</text>
</comment>
<keyword evidence="1" id="KW-0732">Signal</keyword>
<accession>A0A5C6Q617</accession>
<dbReference type="Proteomes" id="UP000321822">
    <property type="component" value="Unassembled WGS sequence"/>
</dbReference>
<sequence>MIKINTTPLTKKWLFAAGLATATLLSSSMSLAAVTPEQADRLKTDLTPVGAERKGNAAGTIPAWTGEVVKAGLTAKGGRIDPFANEKPVIQVTASNYLEHKEQLTEGQVALFEKYPQTFRMDIYPTHRTHAAPQYVYDNTYQNALRTKLDATGNSVESAFGGIPFPIPSNGNEVIWNHNLRWLGEGAFKEYISLVVQSNGALGYGGGDLYETYPYYSKSSNIDTFSGNLLELFLIYDQPTRRKGEVILVIDPIDQANSPRQAWQYIPGQRRVRRAPTIAFDTPNAQFNGQATYDNAFMFNGSPERYDWNLVGKQELYIPYNNNHLIQAFSEGVDKVREIATPHHPNPDYQRWELHRVWVVEATVKTGKRHVYAKRRFYIDEDSWAIVGTDIYDGRGNLWRVGFASLLNAYDLPGTLIRGNWLTDLQNGAYAFNEIDIKPIKLYQGEKHGFYTPSNVRKLSRR</sequence>
<reference evidence="2 3" key="1">
    <citation type="submission" date="2019-07" db="EMBL/GenBank/DDBJ databases">
        <title>Genomes of sea-ice associated Colwellia species.</title>
        <authorList>
            <person name="Bowman J.P."/>
        </authorList>
    </citation>
    <scope>NUCLEOTIDE SEQUENCE [LARGE SCALE GENOMIC DNA]</scope>
    <source>
        <strain evidence="2 3">ACAM 459</strain>
    </source>
</reference>
<name>A0A5C6Q617_9GAMM</name>
<feature type="signal peptide" evidence="1">
    <location>
        <begin position="1"/>
        <end position="32"/>
    </location>
</feature>
<dbReference type="OrthoDB" id="178023at2"/>
<evidence type="ECO:0000313" key="3">
    <source>
        <dbReference type="Proteomes" id="UP000321822"/>
    </source>
</evidence>
<gene>
    <name evidence="2" type="ORF">ESZ36_20275</name>
</gene>
<dbReference type="CDD" id="cd16329">
    <property type="entry name" value="LolA_like"/>
    <property type="match status" value="1"/>
</dbReference>
<dbReference type="AlphaFoldDB" id="A0A5C6Q617"/>
<keyword evidence="3" id="KW-1185">Reference proteome</keyword>
<protein>
    <submittedName>
        <fullName evidence="2">DUF1329 domain-containing protein</fullName>
    </submittedName>
</protein>
<dbReference type="RefSeq" id="WP_146791248.1">
    <property type="nucleotide sequence ID" value="NZ_VOLT01000014.1"/>
</dbReference>
<proteinExistence type="predicted"/>
<dbReference type="EMBL" id="VOLT01000014">
    <property type="protein sequence ID" value="TWX64313.1"/>
    <property type="molecule type" value="Genomic_DNA"/>
</dbReference>
<organism evidence="2 3">
    <name type="scientific">Colwellia demingiae</name>
    <dbReference type="NCBI Taxonomy" id="89401"/>
    <lineage>
        <taxon>Bacteria</taxon>
        <taxon>Pseudomonadati</taxon>
        <taxon>Pseudomonadota</taxon>
        <taxon>Gammaproteobacteria</taxon>
        <taxon>Alteromonadales</taxon>
        <taxon>Colwelliaceae</taxon>
        <taxon>Colwellia</taxon>
    </lineage>
</organism>
<evidence type="ECO:0000256" key="1">
    <source>
        <dbReference type="SAM" id="SignalP"/>
    </source>
</evidence>
<feature type="chain" id="PRO_5022869922" evidence="1">
    <location>
        <begin position="33"/>
        <end position="462"/>
    </location>
</feature>
<dbReference type="Pfam" id="PF07044">
    <property type="entry name" value="DUF1329"/>
    <property type="match status" value="1"/>
</dbReference>
<evidence type="ECO:0000313" key="2">
    <source>
        <dbReference type="EMBL" id="TWX64313.1"/>
    </source>
</evidence>
<dbReference type="InterPro" id="IPR010752">
    <property type="entry name" value="DUF1329"/>
</dbReference>
<dbReference type="Gene3D" id="2.50.20.10">
    <property type="entry name" value="Lipoprotein localisation LolA/LolB/LppX"/>
    <property type="match status" value="1"/>
</dbReference>